<evidence type="ECO:0000313" key="1">
    <source>
        <dbReference type="EMBL" id="QHO63159.1"/>
    </source>
</evidence>
<dbReference type="AlphaFoldDB" id="A0A857N6Z8"/>
<proteinExistence type="predicted"/>
<reference evidence="2" key="1">
    <citation type="journal article" date="2020" name="Microorganisms">
        <title>Complete Genome of a Member of a New Bacterial Lineage in the Microgenomates Group Reveals an Unusual Nucleotide Composition Disparity Between Two Strands of DNA and Limited Metabolic Potential.</title>
        <authorList>
            <person name="Kadnikov V.V."/>
            <person name="Mardanov A.V."/>
            <person name="Beletsky A.V."/>
            <person name="Karnachuk O.V."/>
            <person name="Ravin N.V."/>
        </authorList>
    </citation>
    <scope>NUCLEOTIDE SEQUENCE [LARGE SCALE GENOMIC DNA]</scope>
</reference>
<dbReference type="Proteomes" id="UP000463983">
    <property type="component" value="Chromosome"/>
</dbReference>
<keyword evidence="2" id="KW-1185">Reference proteome</keyword>
<dbReference type="KEGG" id="caqa:MICH65_0178"/>
<protein>
    <submittedName>
        <fullName evidence="1">Uncharacterized protein</fullName>
    </submittedName>
</protein>
<sequence length="380" mass="43517">MKFGLRTPSLKKRIAARTSWKRVVRHSLGLKAPRGMGLLTNPKKALYNRVYSRTTVGVDRLLKVPKTRKNSSSRNANDDLRPGIEISNTGNIIRSSSKALTVTSKNFVELRNQVTDIYNKRMELNKELRSAKIKFYALTAAHLLSFPLIVGFFNKKIAVMRTDQQKLVKKIEELVLETYVKLTFADKSQLEKSWLNCIDAFDELMKSKKIWDLTYAESVDKAKARTIAQTATKRTLINGDDKKVVDFIKSDLPSLYLANSNGPDLFFFPTFLLLYKGNQEFGIFDLKEIKAVMKLTGYVEEEKVPGDTEVIQHTWKKTNKDGSRDRRFKGNYQIPIVKYGDLTLTSEAGLEESFMFSNFDAFTEFAKTFEHHIALLVRIK</sequence>
<gene>
    <name evidence="1" type="ORF">MICH65_0178</name>
</gene>
<dbReference type="EMBL" id="CP047901">
    <property type="protein sequence ID" value="QHO63159.1"/>
    <property type="molecule type" value="Genomic_DNA"/>
</dbReference>
<organism evidence="1 2">
    <name type="scientific">Candidatus Chazhemtobacterium aquaticus</name>
    <dbReference type="NCBI Taxonomy" id="2715735"/>
    <lineage>
        <taxon>Bacteria</taxon>
        <taxon>Candidatus Chazhemtobacteraceae</taxon>
        <taxon>Candidatus Chazhemtobacterium</taxon>
    </lineage>
</organism>
<accession>A0A857N6Z8</accession>
<evidence type="ECO:0000313" key="2">
    <source>
        <dbReference type="Proteomes" id="UP000463983"/>
    </source>
</evidence>
<name>A0A857N6Z8_9BACT</name>